<keyword evidence="1" id="KW-1133">Transmembrane helix</keyword>
<keyword evidence="1" id="KW-0812">Transmembrane</keyword>
<keyword evidence="4" id="KW-1185">Reference proteome</keyword>
<evidence type="ECO:0000313" key="3">
    <source>
        <dbReference type="EMBL" id="WPK25941.1"/>
    </source>
</evidence>
<evidence type="ECO:0000313" key="4">
    <source>
        <dbReference type="Proteomes" id="UP001338582"/>
    </source>
</evidence>
<dbReference type="Proteomes" id="UP001338582">
    <property type="component" value="Chromosome 4"/>
</dbReference>
<reference evidence="3 4" key="1">
    <citation type="submission" date="2023-10" db="EMBL/GenBank/DDBJ databases">
        <title>Draft Genome Sequence of Candida saopaulonensis from a very Premature Infant with Sepsis.</title>
        <authorList>
            <person name="Ning Y."/>
            <person name="Dai R."/>
            <person name="Xiao M."/>
            <person name="Xu Y."/>
            <person name="Yan Q."/>
            <person name="Zhang L."/>
        </authorList>
    </citation>
    <scope>NUCLEOTIDE SEQUENCE [LARGE SCALE GENOMIC DNA]</scope>
    <source>
        <strain evidence="3 4">19XY460</strain>
    </source>
</reference>
<evidence type="ECO:0000256" key="1">
    <source>
        <dbReference type="SAM" id="Phobius"/>
    </source>
</evidence>
<dbReference type="InterPro" id="IPR003114">
    <property type="entry name" value="Phox_assoc"/>
</dbReference>
<dbReference type="RefSeq" id="XP_062878323.1">
    <property type="nucleotide sequence ID" value="XM_063022253.1"/>
</dbReference>
<proteinExistence type="predicted"/>
<evidence type="ECO:0000259" key="2">
    <source>
        <dbReference type="SMART" id="SM00313"/>
    </source>
</evidence>
<organism evidence="3 4">
    <name type="scientific">Australozyma saopauloensis</name>
    <dbReference type="NCBI Taxonomy" id="291208"/>
    <lineage>
        <taxon>Eukaryota</taxon>
        <taxon>Fungi</taxon>
        <taxon>Dikarya</taxon>
        <taxon>Ascomycota</taxon>
        <taxon>Saccharomycotina</taxon>
        <taxon>Pichiomycetes</taxon>
        <taxon>Metschnikowiaceae</taxon>
        <taxon>Australozyma</taxon>
    </lineage>
</organism>
<dbReference type="EMBL" id="CP138897">
    <property type="protein sequence ID" value="WPK25941.1"/>
    <property type="molecule type" value="Genomic_DNA"/>
</dbReference>
<protein>
    <recommendedName>
        <fullName evidence="2">PXA domain-containing protein</fullName>
    </recommendedName>
</protein>
<gene>
    <name evidence="3" type="ORF">PUMCH_003279</name>
</gene>
<keyword evidence="1" id="KW-0472">Membrane</keyword>
<accession>A0AAX4HC80</accession>
<dbReference type="SMART" id="SM00313">
    <property type="entry name" value="PXA"/>
    <property type="match status" value="1"/>
</dbReference>
<feature type="transmembrane region" description="Helical" evidence="1">
    <location>
        <begin position="355"/>
        <end position="373"/>
    </location>
</feature>
<sequence>MSLDYQRVRRYVHNSSSFKQKNAKLDLRLKAKSKKASRDVGVESPEFQLLVRLYVPSNLLITNNKVDLKELMQYLPVIVNDTLPELNFEIHIFLSCIVSKFVLSWYELKLNTNDPAFIDSVYSVLCDFVREFSARVLRVVEGPLLLHAINDAGNIISEHLQDIRVKNGHPQFYHDHIEKAQALVSADNYQSIEQQYLAAKHVVFESYKSESDTTSNNTSLYSRILFKNILRITFEKDRALDLSPIATEFVGVLLADLVLKKIIVLLLKPEFILTKVIAKSVNVLDGNANRGNRGPEKLPLMYKLELSVLKALAILQCLIGFLREKALNSSFPSMESYFLIPLLDSIFNLRQRRPIALNFGAVITAVFCYIFGLKEKLEFALGSLLLRKIWQSSVLEDSSLAGHVKNLRGAIFERAQEPKIELKTPGDELLEKVRDDVLSMYRRKIDTNLLFGAFCKWVSEDNMSESELSEAIENFLSSFNNFTVEDFHETSELNKLLVITLLDCIVKYLYPEMVQ</sequence>
<dbReference type="GeneID" id="88174343"/>
<dbReference type="AlphaFoldDB" id="A0AAX4HC80"/>
<name>A0AAX4HC80_9ASCO</name>
<dbReference type="Pfam" id="PF02194">
    <property type="entry name" value="PXA"/>
    <property type="match status" value="1"/>
</dbReference>
<feature type="domain" description="PXA" evidence="2">
    <location>
        <begin position="83"/>
        <end position="284"/>
    </location>
</feature>
<dbReference type="KEGG" id="asau:88174343"/>